<sequence length="63" mass="7508">MKMHESLVLTSWRSYEENLKQRVFLLNKIKERINIVYGKDPLGSGKVVYQQNLLELVKIYPQQ</sequence>
<reference evidence="1 3" key="1">
    <citation type="journal article" date="2011" name="Nature">
        <title>The Medicago genome provides insight into the evolution of rhizobial symbioses.</title>
        <authorList>
            <person name="Young N.D."/>
            <person name="Debelle F."/>
            <person name="Oldroyd G.E."/>
            <person name="Geurts R."/>
            <person name="Cannon S.B."/>
            <person name="Udvardi M.K."/>
            <person name="Benedito V.A."/>
            <person name="Mayer K.F."/>
            <person name="Gouzy J."/>
            <person name="Schoof H."/>
            <person name="Van de Peer Y."/>
            <person name="Proost S."/>
            <person name="Cook D.R."/>
            <person name="Meyers B.C."/>
            <person name="Spannagl M."/>
            <person name="Cheung F."/>
            <person name="De Mita S."/>
            <person name="Krishnakumar V."/>
            <person name="Gundlach H."/>
            <person name="Zhou S."/>
            <person name="Mudge J."/>
            <person name="Bharti A.K."/>
            <person name="Murray J.D."/>
            <person name="Naoumkina M.A."/>
            <person name="Rosen B."/>
            <person name="Silverstein K.A."/>
            <person name="Tang H."/>
            <person name="Rombauts S."/>
            <person name="Zhao P.X."/>
            <person name="Zhou P."/>
            <person name="Barbe V."/>
            <person name="Bardou P."/>
            <person name="Bechner M."/>
            <person name="Bellec A."/>
            <person name="Berger A."/>
            <person name="Berges H."/>
            <person name="Bidwell S."/>
            <person name="Bisseling T."/>
            <person name="Choisne N."/>
            <person name="Couloux A."/>
            <person name="Denny R."/>
            <person name="Deshpande S."/>
            <person name="Dai X."/>
            <person name="Doyle J.J."/>
            <person name="Dudez A.M."/>
            <person name="Farmer A.D."/>
            <person name="Fouteau S."/>
            <person name="Franken C."/>
            <person name="Gibelin C."/>
            <person name="Gish J."/>
            <person name="Goldstein S."/>
            <person name="Gonzalez A.J."/>
            <person name="Green P.J."/>
            <person name="Hallab A."/>
            <person name="Hartog M."/>
            <person name="Hua A."/>
            <person name="Humphray S.J."/>
            <person name="Jeong D.H."/>
            <person name="Jing Y."/>
            <person name="Jocker A."/>
            <person name="Kenton S.M."/>
            <person name="Kim D.J."/>
            <person name="Klee K."/>
            <person name="Lai H."/>
            <person name="Lang C."/>
            <person name="Lin S."/>
            <person name="Macmil S.L."/>
            <person name="Magdelenat G."/>
            <person name="Matthews L."/>
            <person name="McCorrison J."/>
            <person name="Monaghan E.L."/>
            <person name="Mun J.H."/>
            <person name="Najar F.Z."/>
            <person name="Nicholson C."/>
            <person name="Noirot C."/>
            <person name="O'Bleness M."/>
            <person name="Paule C.R."/>
            <person name="Poulain J."/>
            <person name="Prion F."/>
            <person name="Qin B."/>
            <person name="Qu C."/>
            <person name="Retzel E.F."/>
            <person name="Riddle C."/>
            <person name="Sallet E."/>
            <person name="Samain S."/>
            <person name="Samson N."/>
            <person name="Sanders I."/>
            <person name="Saurat O."/>
            <person name="Scarpelli C."/>
            <person name="Schiex T."/>
            <person name="Segurens B."/>
            <person name="Severin A.J."/>
            <person name="Sherrier D.J."/>
            <person name="Shi R."/>
            <person name="Sims S."/>
            <person name="Singer S.R."/>
            <person name="Sinharoy S."/>
            <person name="Sterck L."/>
            <person name="Viollet A."/>
            <person name="Wang B.B."/>
            <person name="Wang K."/>
            <person name="Wang M."/>
            <person name="Wang X."/>
            <person name="Warfsmann J."/>
            <person name="Weissenbach J."/>
            <person name="White D.D."/>
            <person name="White J.D."/>
            <person name="Wiley G.B."/>
            <person name="Wincker P."/>
            <person name="Xing Y."/>
            <person name="Yang L."/>
            <person name="Yao Z."/>
            <person name="Ying F."/>
            <person name="Zhai J."/>
            <person name="Zhou L."/>
            <person name="Zuber A."/>
            <person name="Denarie J."/>
            <person name="Dixon R.A."/>
            <person name="May G.D."/>
            <person name="Schwartz D.C."/>
            <person name="Rogers J."/>
            <person name="Quetier F."/>
            <person name="Town C.D."/>
            <person name="Roe B.A."/>
        </authorList>
    </citation>
    <scope>NUCLEOTIDE SEQUENCE [LARGE SCALE GENOMIC DNA]</scope>
    <source>
        <strain evidence="1">A17</strain>
        <strain evidence="2 3">cv. Jemalong A17</strain>
    </source>
</reference>
<name>G7IV93_MEDTR</name>
<gene>
    <name evidence="1" type="ordered locus">MTR_3g007440</name>
</gene>
<dbReference type="HOGENOM" id="CLU_2889127_0_0_1"/>
<dbReference type="EMBL" id="CM001219">
    <property type="protein sequence ID" value="AES68366.2"/>
    <property type="molecule type" value="Genomic_DNA"/>
</dbReference>
<reference evidence="1 3" key="2">
    <citation type="journal article" date="2014" name="BMC Genomics">
        <title>An improved genome release (version Mt4.0) for the model legume Medicago truncatula.</title>
        <authorList>
            <person name="Tang H."/>
            <person name="Krishnakumar V."/>
            <person name="Bidwell S."/>
            <person name="Rosen B."/>
            <person name="Chan A."/>
            <person name="Zhou S."/>
            <person name="Gentzbittel L."/>
            <person name="Childs K.L."/>
            <person name="Yandell M."/>
            <person name="Gundlach H."/>
            <person name="Mayer K.F."/>
            <person name="Schwartz D.C."/>
            <person name="Town C.D."/>
        </authorList>
    </citation>
    <scope>GENOME REANNOTATION</scope>
    <source>
        <strain evidence="2 3">cv. Jemalong A17</strain>
    </source>
</reference>
<accession>G7IV93</accession>
<keyword evidence="3" id="KW-1185">Reference proteome</keyword>
<dbReference type="EnsemblPlants" id="AES68366">
    <property type="protein sequence ID" value="AES68366"/>
    <property type="gene ID" value="MTR_3g007440"/>
</dbReference>
<evidence type="ECO:0000313" key="1">
    <source>
        <dbReference type="EMBL" id="AES68366.2"/>
    </source>
</evidence>
<organism evidence="1 3">
    <name type="scientific">Medicago truncatula</name>
    <name type="common">Barrel medic</name>
    <name type="synonym">Medicago tribuloides</name>
    <dbReference type="NCBI Taxonomy" id="3880"/>
    <lineage>
        <taxon>Eukaryota</taxon>
        <taxon>Viridiplantae</taxon>
        <taxon>Streptophyta</taxon>
        <taxon>Embryophyta</taxon>
        <taxon>Tracheophyta</taxon>
        <taxon>Spermatophyta</taxon>
        <taxon>Magnoliopsida</taxon>
        <taxon>eudicotyledons</taxon>
        <taxon>Gunneridae</taxon>
        <taxon>Pentapetalae</taxon>
        <taxon>rosids</taxon>
        <taxon>fabids</taxon>
        <taxon>Fabales</taxon>
        <taxon>Fabaceae</taxon>
        <taxon>Papilionoideae</taxon>
        <taxon>50 kb inversion clade</taxon>
        <taxon>NPAAA clade</taxon>
        <taxon>Hologalegina</taxon>
        <taxon>IRL clade</taxon>
        <taxon>Trifolieae</taxon>
        <taxon>Medicago</taxon>
    </lineage>
</organism>
<dbReference type="AlphaFoldDB" id="G7IV93"/>
<dbReference type="PaxDb" id="3880-AES68366"/>
<protein>
    <submittedName>
        <fullName evidence="1 2">Uncharacterized protein</fullName>
    </submittedName>
</protein>
<dbReference type="Proteomes" id="UP000002051">
    <property type="component" value="Chromosome 3"/>
</dbReference>
<proteinExistence type="predicted"/>
<evidence type="ECO:0000313" key="2">
    <source>
        <dbReference type="EnsemblPlants" id="AES68366"/>
    </source>
</evidence>
<accession>A0A0C3VAH2</accession>
<reference evidence="2" key="3">
    <citation type="submission" date="2015-04" db="UniProtKB">
        <authorList>
            <consortium name="EnsemblPlants"/>
        </authorList>
    </citation>
    <scope>IDENTIFICATION</scope>
    <source>
        <strain evidence="2">cv. Jemalong A17</strain>
    </source>
</reference>
<evidence type="ECO:0000313" key="3">
    <source>
        <dbReference type="Proteomes" id="UP000002051"/>
    </source>
</evidence>